<dbReference type="EMBL" id="SMGD01000004">
    <property type="protein sequence ID" value="TCK62771.1"/>
    <property type="molecule type" value="Genomic_DNA"/>
</dbReference>
<reference evidence="3 4" key="1">
    <citation type="submission" date="2019-03" db="EMBL/GenBank/DDBJ databases">
        <title>Genomic Encyclopedia of Type Strains, Phase IV (KMG-IV): sequencing the most valuable type-strain genomes for metagenomic binning, comparative biology and taxonomic classification.</title>
        <authorList>
            <person name="Goeker M."/>
        </authorList>
    </citation>
    <scope>NUCLEOTIDE SEQUENCE [LARGE SCALE GENOMIC DNA]</scope>
    <source>
        <strain evidence="3 4">DSM 18577</strain>
    </source>
</reference>
<gene>
    <name evidence="3" type="ORF">EV690_0438</name>
</gene>
<accession>A0A4V2PSI3</accession>
<feature type="domain" description="PRD" evidence="2">
    <location>
        <begin position="65"/>
        <end position="170"/>
    </location>
</feature>
<evidence type="ECO:0000256" key="1">
    <source>
        <dbReference type="ARBA" id="ARBA00022737"/>
    </source>
</evidence>
<dbReference type="OrthoDB" id="9813552at2"/>
<dbReference type="Proteomes" id="UP000295565">
    <property type="component" value="Unassembled WGS sequence"/>
</dbReference>
<dbReference type="AlphaFoldDB" id="A0A4V2PSI3"/>
<organism evidence="3 4">
    <name type="scientific">Celerinatantimonas diazotrophica</name>
    <dbReference type="NCBI Taxonomy" id="412034"/>
    <lineage>
        <taxon>Bacteria</taxon>
        <taxon>Pseudomonadati</taxon>
        <taxon>Pseudomonadota</taxon>
        <taxon>Gammaproteobacteria</taxon>
        <taxon>Celerinatantimonadaceae</taxon>
        <taxon>Celerinatantimonas</taxon>
    </lineage>
</organism>
<dbReference type="GO" id="GO:0006355">
    <property type="term" value="P:regulation of DNA-templated transcription"/>
    <property type="evidence" value="ECO:0007669"/>
    <property type="project" value="InterPro"/>
</dbReference>
<dbReference type="PROSITE" id="PS51372">
    <property type="entry name" value="PRD_2"/>
    <property type="match status" value="2"/>
</dbReference>
<keyword evidence="1" id="KW-0677">Repeat</keyword>
<feature type="domain" description="PRD" evidence="2">
    <location>
        <begin position="171"/>
        <end position="281"/>
    </location>
</feature>
<comment type="caution">
    <text evidence="3">The sequence shown here is derived from an EMBL/GenBank/DDBJ whole genome shotgun (WGS) entry which is preliminary data.</text>
</comment>
<evidence type="ECO:0000313" key="3">
    <source>
        <dbReference type="EMBL" id="TCK62771.1"/>
    </source>
</evidence>
<dbReference type="RefSeq" id="WP_131911308.1">
    <property type="nucleotide sequence ID" value="NZ_OU594967.1"/>
</dbReference>
<keyword evidence="4" id="KW-1185">Reference proteome</keyword>
<dbReference type="SUPFAM" id="SSF63520">
    <property type="entry name" value="PTS-regulatory domain, PRD"/>
    <property type="match status" value="2"/>
</dbReference>
<proteinExistence type="predicted"/>
<dbReference type="InterPro" id="IPR036634">
    <property type="entry name" value="PRD_sf"/>
</dbReference>
<dbReference type="GO" id="GO:0003723">
    <property type="term" value="F:RNA binding"/>
    <property type="evidence" value="ECO:0007669"/>
    <property type="project" value="InterPro"/>
</dbReference>
<dbReference type="PANTHER" id="PTHR30185:SF15">
    <property type="entry name" value="CRYPTIC BETA-GLUCOSIDE BGL OPERON ANTITERMINATOR"/>
    <property type="match status" value="1"/>
</dbReference>
<dbReference type="SUPFAM" id="SSF50151">
    <property type="entry name" value="SacY-like RNA-binding domain"/>
    <property type="match status" value="1"/>
</dbReference>
<dbReference type="InterPro" id="IPR004341">
    <property type="entry name" value="CAT_RNA-bd_dom"/>
</dbReference>
<name>A0A4V2PSI3_9GAMM</name>
<protein>
    <submittedName>
        <fullName evidence="3">BglG family transcriptional antiterminator</fullName>
    </submittedName>
</protein>
<dbReference type="InterPro" id="IPR011608">
    <property type="entry name" value="PRD"/>
</dbReference>
<dbReference type="Gene3D" id="2.30.24.10">
    <property type="entry name" value="CAT RNA-binding domain"/>
    <property type="match status" value="1"/>
</dbReference>
<dbReference type="Gene3D" id="1.10.1790.10">
    <property type="entry name" value="PRD domain"/>
    <property type="match status" value="2"/>
</dbReference>
<dbReference type="InterPro" id="IPR050661">
    <property type="entry name" value="BglG_antiterminators"/>
</dbReference>
<evidence type="ECO:0000313" key="4">
    <source>
        <dbReference type="Proteomes" id="UP000295565"/>
    </source>
</evidence>
<dbReference type="Pfam" id="PF00874">
    <property type="entry name" value="PRD"/>
    <property type="match status" value="2"/>
</dbReference>
<evidence type="ECO:0000259" key="2">
    <source>
        <dbReference type="PROSITE" id="PS51372"/>
    </source>
</evidence>
<dbReference type="SMART" id="SM01061">
    <property type="entry name" value="CAT_RBD"/>
    <property type="match status" value="1"/>
</dbReference>
<sequence length="283" mass="32554">MLTIKKTLNSSVVLVEQNGQPMILLGKGIGYGKKEGSQIKYDDVSQVFMPVDNLYVKQMLDSIDSIPAVYFELTQEIVTYAEKVIGQKLNNAIYFSLTDHLNFAVERFHNKIAITNRVFWEIKTFYSREFLIGKYAVSLLNQRLNLELPEHEAANVAFHIINAQNGDSTDANGTKYAHLVGKIVNIVRYTVGGDISLEDIHYTRFITHVKFFVERFFTGKMLQDNETLLFEHLQFKYPKAMNGAFKIRDYISETYKENISNEEITYLAVHINRLINVIAPKHN</sequence>
<dbReference type="InterPro" id="IPR036650">
    <property type="entry name" value="CAT_RNA-bd_dom_sf"/>
</dbReference>
<dbReference type="PANTHER" id="PTHR30185">
    <property type="entry name" value="CRYPTIC BETA-GLUCOSIDE BGL OPERON ANTITERMINATOR"/>
    <property type="match status" value="1"/>
</dbReference>
<dbReference type="Pfam" id="PF03123">
    <property type="entry name" value="CAT_RBD"/>
    <property type="match status" value="1"/>
</dbReference>